<evidence type="ECO:0000313" key="3">
    <source>
        <dbReference type="Proteomes" id="UP000887458"/>
    </source>
</evidence>
<reference evidence="2 3" key="1">
    <citation type="journal article" date="2018" name="J. Allergy Clin. Immunol.">
        <title>High-quality assembly of Dermatophagoides pteronyssinus genome and transcriptome reveals a wide range of novel allergens.</title>
        <authorList>
            <person name="Liu X.Y."/>
            <person name="Yang K.Y."/>
            <person name="Wang M.Q."/>
            <person name="Kwok J.S."/>
            <person name="Zeng X."/>
            <person name="Yang Z."/>
            <person name="Xiao X.J."/>
            <person name="Lau C.P."/>
            <person name="Li Y."/>
            <person name="Huang Z.M."/>
            <person name="Ba J.G."/>
            <person name="Yim A.K."/>
            <person name="Ouyang C.Y."/>
            <person name="Ngai S.M."/>
            <person name="Chan T.F."/>
            <person name="Leung E.L."/>
            <person name="Liu L."/>
            <person name="Liu Z.G."/>
            <person name="Tsui S.K."/>
        </authorList>
    </citation>
    <scope>NUCLEOTIDE SEQUENCE [LARGE SCALE GENOMIC DNA]</scope>
    <source>
        <strain evidence="2">Derp</strain>
    </source>
</reference>
<feature type="transmembrane region" description="Helical" evidence="1">
    <location>
        <begin position="12"/>
        <end position="35"/>
    </location>
</feature>
<keyword evidence="3" id="KW-1185">Reference proteome</keyword>
<dbReference type="Proteomes" id="UP000887458">
    <property type="component" value="Unassembled WGS sequence"/>
</dbReference>
<feature type="transmembrane region" description="Helical" evidence="1">
    <location>
        <begin position="126"/>
        <end position="146"/>
    </location>
</feature>
<proteinExistence type="predicted"/>
<evidence type="ECO:0000256" key="1">
    <source>
        <dbReference type="SAM" id="Phobius"/>
    </source>
</evidence>
<protein>
    <submittedName>
        <fullName evidence="2">Uncharacterized protein</fullName>
    </submittedName>
</protein>
<feature type="transmembrane region" description="Helical" evidence="1">
    <location>
        <begin position="433"/>
        <end position="455"/>
    </location>
</feature>
<keyword evidence="1" id="KW-1133">Transmembrane helix</keyword>
<sequence length="461" mass="52330">MVSINNKLSIMISMMIIMTIIFDGSNPFGILLIMADKHENGTFIQNNSSVNNESKRQTKEIYNPTTTIEQNESNPMTKQDGGTNISSGPYFKNLGFDLGYEPGIYTNGNNIFDDIKYWFNGPFRRWLRANNVVFAVICIGILSIMADNYGNGTFIQNNFSVNNESERQTVEMYNLTTTTIEQTESNLMIKQDGDTNISSGPYFKNLGFDYEHGRPDGEGGNIFDKIKNWYNGTFRPWFQNNKVLFFGICIDDDTNIGTRLGFDYIHGRPDGPSGGNVLDDIKYGLDGTKDKIKEWFNGAKNKTKDWYNGTFRPWFQNNKVLFFGICIGILLIMADKHENGTFIQNNSSVNNESERQTKEIYNPTTTIEQTESNAMIKQDDGTNISSGSYFKNLGFDYEHGRPDDPSGGGGNIFDEIKNWFNGPFRKWLKNNNVVFAVICIGVILLLFCLSLLFHLTCCRLF</sequence>
<comment type="caution">
    <text evidence="2">The sequence shown here is derived from an EMBL/GenBank/DDBJ whole genome shotgun (WGS) entry which is preliminary data.</text>
</comment>
<gene>
    <name evidence="2" type="ORF">DERP_011879</name>
</gene>
<reference evidence="2 3" key="2">
    <citation type="journal article" date="2022" name="Mol. Biol. Evol.">
        <title>Comparative Genomics Reveals Insights into the Divergent Evolution of Astigmatic Mites and Household Pest Adaptations.</title>
        <authorList>
            <person name="Xiong Q."/>
            <person name="Wan A.T."/>
            <person name="Liu X."/>
            <person name="Fung C.S."/>
            <person name="Xiao X."/>
            <person name="Malainual N."/>
            <person name="Hou J."/>
            <person name="Wang L."/>
            <person name="Wang M."/>
            <person name="Yang K.Y."/>
            <person name="Cui Y."/>
            <person name="Leung E.L."/>
            <person name="Nong W."/>
            <person name="Shin S.K."/>
            <person name="Au S.W."/>
            <person name="Jeong K.Y."/>
            <person name="Chew F.T."/>
            <person name="Hui J.H."/>
            <person name="Leung T.F."/>
            <person name="Tungtrongchitr A."/>
            <person name="Zhong N."/>
            <person name="Liu Z."/>
            <person name="Tsui S.K."/>
        </authorList>
    </citation>
    <scope>NUCLEOTIDE SEQUENCE [LARGE SCALE GENOMIC DNA]</scope>
    <source>
        <strain evidence="2">Derp</strain>
    </source>
</reference>
<organism evidence="2 3">
    <name type="scientific">Dermatophagoides pteronyssinus</name>
    <name type="common">European house dust mite</name>
    <dbReference type="NCBI Taxonomy" id="6956"/>
    <lineage>
        <taxon>Eukaryota</taxon>
        <taxon>Metazoa</taxon>
        <taxon>Ecdysozoa</taxon>
        <taxon>Arthropoda</taxon>
        <taxon>Chelicerata</taxon>
        <taxon>Arachnida</taxon>
        <taxon>Acari</taxon>
        <taxon>Acariformes</taxon>
        <taxon>Sarcoptiformes</taxon>
        <taxon>Astigmata</taxon>
        <taxon>Psoroptidia</taxon>
        <taxon>Analgoidea</taxon>
        <taxon>Pyroglyphidae</taxon>
        <taxon>Dermatophagoidinae</taxon>
        <taxon>Dermatophagoides</taxon>
    </lineage>
</organism>
<evidence type="ECO:0000313" key="2">
    <source>
        <dbReference type="EMBL" id="KAH9416764.1"/>
    </source>
</evidence>
<dbReference type="EMBL" id="NJHN03000086">
    <property type="protein sequence ID" value="KAH9416764.1"/>
    <property type="molecule type" value="Genomic_DNA"/>
</dbReference>
<keyword evidence="1" id="KW-0472">Membrane</keyword>
<name>A0ABQ8J2H4_DERPT</name>
<accession>A0ABQ8J2H4</accession>
<keyword evidence="1" id="KW-0812">Transmembrane</keyword>